<evidence type="ECO:0000313" key="2">
    <source>
        <dbReference type="Proteomes" id="UP001623592"/>
    </source>
</evidence>
<dbReference type="InterPro" id="IPR017853">
    <property type="entry name" value="GH"/>
</dbReference>
<dbReference type="RefSeq" id="WP_406789594.1">
    <property type="nucleotide sequence ID" value="NZ_JBJIAA010000022.1"/>
</dbReference>
<keyword evidence="2" id="KW-1185">Reference proteome</keyword>
<dbReference type="EMBL" id="JBJIAA010000022">
    <property type="protein sequence ID" value="MFL0252935.1"/>
    <property type="molecule type" value="Genomic_DNA"/>
</dbReference>
<dbReference type="InterPro" id="IPR055151">
    <property type="entry name" value="GH113"/>
</dbReference>
<accession>A0ABW8TN48</accession>
<organism evidence="1 2">
    <name type="scientific">Clostridium neuense</name>
    <dbReference type="NCBI Taxonomy" id="1728934"/>
    <lineage>
        <taxon>Bacteria</taxon>
        <taxon>Bacillati</taxon>
        <taxon>Bacillota</taxon>
        <taxon>Clostridia</taxon>
        <taxon>Eubacteriales</taxon>
        <taxon>Clostridiaceae</taxon>
        <taxon>Clostridium</taxon>
    </lineage>
</organism>
<sequence>MSKFRKIGVLFVIVILIAGVICYKNPTARGYINDKVNKLEGKTLNKEFKSKIKSGNLSTDYNIEQALSDVDKFKLNTVNVPVVVDIKDLKSDTMKVNGDSEEKAITLIKKLNKKGINVILEPYPWIANGSLEETSWKPKSINSFFSNWKNLVLKKLIDDIAVPYHVDAMNVASNYVCIEYAQNYWCDTIDFVRKYYKGLVTYRTPYWYTAAWDKKTQEDYNKKLNNKLFSKVDFISISAYFELTDRETNSVDELSNAINKTEIYYRNQNVKQEIKNFYDKWKKPIFFGELGFPRQTGASIQPWNPASVKVLADKKITVKENGQEQANCFEAYRRNFEYEKWFLGFSIFAVGEHSSSKMYYPSSESTKVIKQWYNYK</sequence>
<dbReference type="Pfam" id="PF22612">
    <property type="entry name" value="GH113"/>
    <property type="match status" value="1"/>
</dbReference>
<dbReference type="Proteomes" id="UP001623592">
    <property type="component" value="Unassembled WGS sequence"/>
</dbReference>
<comment type="caution">
    <text evidence="1">The sequence shown here is derived from an EMBL/GenBank/DDBJ whole genome shotgun (WGS) entry which is preliminary data.</text>
</comment>
<evidence type="ECO:0000313" key="1">
    <source>
        <dbReference type="EMBL" id="MFL0252935.1"/>
    </source>
</evidence>
<keyword evidence="1" id="KW-0378">Hydrolase</keyword>
<name>A0ABW8TN48_9CLOT</name>
<gene>
    <name evidence="1" type="ORF">ACJDT4_21235</name>
</gene>
<dbReference type="CDD" id="cd19608">
    <property type="entry name" value="GH113_mannanase-like"/>
    <property type="match status" value="1"/>
</dbReference>
<reference evidence="1 2" key="1">
    <citation type="submission" date="2024-11" db="EMBL/GenBank/DDBJ databases">
        <authorList>
            <person name="Heng Y.C."/>
            <person name="Lim A.C.H."/>
            <person name="Lee J.K.Y."/>
            <person name="Kittelmann S."/>
        </authorList>
    </citation>
    <scope>NUCLEOTIDE SEQUENCE [LARGE SCALE GENOMIC DNA]</scope>
    <source>
        <strain evidence="1 2">WILCCON 0114</strain>
    </source>
</reference>
<dbReference type="SUPFAM" id="SSF51445">
    <property type="entry name" value="(Trans)glycosidases"/>
    <property type="match status" value="1"/>
</dbReference>
<dbReference type="Gene3D" id="3.20.20.80">
    <property type="entry name" value="Glycosidases"/>
    <property type="match status" value="1"/>
</dbReference>
<dbReference type="GO" id="GO:0016787">
    <property type="term" value="F:hydrolase activity"/>
    <property type="evidence" value="ECO:0007669"/>
    <property type="project" value="UniProtKB-KW"/>
</dbReference>
<protein>
    <submittedName>
        <fullName evidence="1">Glycoside hydrolase family 113</fullName>
    </submittedName>
</protein>
<proteinExistence type="predicted"/>